<dbReference type="GO" id="GO:0009117">
    <property type="term" value="P:nucleotide metabolic process"/>
    <property type="evidence" value="ECO:0007669"/>
    <property type="project" value="UniProtKB-KW"/>
</dbReference>
<dbReference type="HAMAP" id="MF_00528">
    <property type="entry name" value="Maf"/>
    <property type="match status" value="1"/>
</dbReference>
<evidence type="ECO:0000256" key="9">
    <source>
        <dbReference type="HAMAP-Rule" id="MF_00528"/>
    </source>
</evidence>
<evidence type="ECO:0000256" key="5">
    <source>
        <dbReference type="ARBA" id="ARBA00023080"/>
    </source>
</evidence>
<comment type="catalytic activity">
    <reaction evidence="6">
        <text>N(7)-methyl-GTP + H2O = N(7)-methyl-GMP + diphosphate + H(+)</text>
        <dbReference type="Rhea" id="RHEA:58744"/>
        <dbReference type="ChEBI" id="CHEBI:15377"/>
        <dbReference type="ChEBI" id="CHEBI:15378"/>
        <dbReference type="ChEBI" id="CHEBI:33019"/>
        <dbReference type="ChEBI" id="CHEBI:58285"/>
        <dbReference type="ChEBI" id="CHEBI:87133"/>
    </reaction>
</comment>
<dbReference type="AlphaFoldDB" id="A0A5K8A8I7"/>
<dbReference type="SUPFAM" id="SSF52972">
    <property type="entry name" value="ITPase-like"/>
    <property type="match status" value="1"/>
</dbReference>
<feature type="site" description="Important for substrate specificity" evidence="9">
    <location>
        <position position="16"/>
    </location>
</feature>
<comment type="similarity">
    <text evidence="9">Belongs to the Maf family. YhdE subfamily.</text>
</comment>
<evidence type="ECO:0000256" key="4">
    <source>
        <dbReference type="ARBA" id="ARBA00022801"/>
    </source>
</evidence>
<dbReference type="EMBL" id="AP021879">
    <property type="protein sequence ID" value="BBO88370.1"/>
    <property type="molecule type" value="Genomic_DNA"/>
</dbReference>
<evidence type="ECO:0000256" key="8">
    <source>
        <dbReference type="ARBA" id="ARBA00060749"/>
    </source>
</evidence>
<gene>
    <name evidence="10" type="ORF">DSCOOX_15500</name>
</gene>
<comment type="similarity">
    <text evidence="8">Belongs to the Maf family. YceF subfamily.</text>
</comment>
<comment type="caution">
    <text evidence="9">Lacks conserved residue(s) required for the propagation of feature annotation.</text>
</comment>
<comment type="catalytic activity">
    <reaction evidence="9">
        <text>UTP + H2O = UMP + diphosphate + H(+)</text>
        <dbReference type="Rhea" id="RHEA:29395"/>
        <dbReference type="ChEBI" id="CHEBI:15377"/>
        <dbReference type="ChEBI" id="CHEBI:15378"/>
        <dbReference type="ChEBI" id="CHEBI:33019"/>
        <dbReference type="ChEBI" id="CHEBI:46398"/>
        <dbReference type="ChEBI" id="CHEBI:57865"/>
        <dbReference type="EC" id="3.6.1.9"/>
    </reaction>
</comment>
<evidence type="ECO:0000256" key="2">
    <source>
        <dbReference type="ARBA" id="ARBA00004496"/>
    </source>
</evidence>
<comment type="subcellular location">
    <subcellularLocation>
        <location evidence="2 9">Cytoplasm</location>
    </subcellularLocation>
</comment>
<evidence type="ECO:0000256" key="1">
    <source>
        <dbReference type="ARBA" id="ARBA00001968"/>
    </source>
</evidence>
<dbReference type="PANTHER" id="PTHR43213">
    <property type="entry name" value="BIFUNCTIONAL DTTP/UTP PYROPHOSPHATASE/METHYLTRANSFERASE PROTEIN-RELATED"/>
    <property type="match status" value="1"/>
</dbReference>
<dbReference type="GO" id="GO:0036221">
    <property type="term" value="F:UTP diphosphatase activity"/>
    <property type="evidence" value="ECO:0007669"/>
    <property type="project" value="RHEA"/>
</dbReference>
<accession>A0A5K8A8I7</accession>
<dbReference type="GO" id="GO:0036218">
    <property type="term" value="F:dTTP diphosphatase activity"/>
    <property type="evidence" value="ECO:0007669"/>
    <property type="project" value="RHEA"/>
</dbReference>
<keyword evidence="3 9" id="KW-0963">Cytoplasm</keyword>
<keyword evidence="11" id="KW-1185">Reference proteome</keyword>
<dbReference type="PIRSF" id="PIRSF006305">
    <property type="entry name" value="Maf"/>
    <property type="match status" value="1"/>
</dbReference>
<dbReference type="Gene3D" id="3.90.950.10">
    <property type="match status" value="1"/>
</dbReference>
<comment type="cofactor">
    <cofactor evidence="1 9">
        <name>a divalent metal cation</name>
        <dbReference type="ChEBI" id="CHEBI:60240"/>
    </cofactor>
</comment>
<feature type="active site" description="Proton acceptor" evidence="9">
    <location>
        <position position="73"/>
    </location>
</feature>
<dbReference type="InterPro" id="IPR003697">
    <property type="entry name" value="Maf-like"/>
</dbReference>
<evidence type="ECO:0000256" key="7">
    <source>
        <dbReference type="ARBA" id="ARBA00053369"/>
    </source>
</evidence>
<dbReference type="CDD" id="cd00555">
    <property type="entry name" value="Maf"/>
    <property type="match status" value="1"/>
</dbReference>
<evidence type="ECO:0000313" key="10">
    <source>
        <dbReference type="EMBL" id="BBO88370.1"/>
    </source>
</evidence>
<dbReference type="GO" id="GO:0005737">
    <property type="term" value="C:cytoplasm"/>
    <property type="evidence" value="ECO:0007669"/>
    <property type="project" value="UniProtKB-SubCell"/>
</dbReference>
<keyword evidence="4 9" id="KW-0378">Hydrolase</keyword>
<proteinExistence type="inferred from homology"/>
<dbReference type="FunFam" id="3.90.950.10:FF:000005">
    <property type="entry name" value="7-methyl-GTP pyrophosphatase"/>
    <property type="match status" value="1"/>
</dbReference>
<protein>
    <recommendedName>
        <fullName evidence="9">dTTP/UTP pyrophosphatase</fullName>
        <shortName evidence="9">dTTPase/UTPase</shortName>
        <ecNumber evidence="9">3.6.1.9</ecNumber>
    </recommendedName>
    <alternativeName>
        <fullName evidence="9">Nucleoside triphosphate pyrophosphatase</fullName>
    </alternativeName>
    <alternativeName>
        <fullName evidence="9">Nucleotide pyrophosphatase</fullName>
        <shortName evidence="9">Nucleotide PPase</shortName>
    </alternativeName>
</protein>
<evidence type="ECO:0000256" key="3">
    <source>
        <dbReference type="ARBA" id="ARBA00022490"/>
    </source>
</evidence>
<evidence type="ECO:0000313" key="11">
    <source>
        <dbReference type="Proteomes" id="UP000422108"/>
    </source>
</evidence>
<keyword evidence="5 9" id="KW-0546">Nucleotide metabolism</keyword>
<sequence length="205" mass="22419">MQATTPQLILASQSPRRRYLLEQAGLTFQVIPSSFDEDSVRPKNPSEYVKTLATAKADEVASRYPGSWVIGADTIVTIDDSILGKPADARQAREMLVRLSGQSHFVYTGYAIVCKQTNSCHCEAVQTRVQFKALSDAEIDWYIESGEPFDKAGAYAIQGLGTFLVRSIDGSYTNVVGLPVCEVIETLFKLGVVRLSHANAKEVAV</sequence>
<dbReference type="InterPro" id="IPR029001">
    <property type="entry name" value="ITPase-like_fam"/>
</dbReference>
<feature type="site" description="Important for substrate specificity" evidence="9">
    <location>
        <position position="74"/>
    </location>
</feature>
<organism evidence="10 11">
    <name type="scientific">Desulfosarcina ovata subsp. ovata</name>
    <dbReference type="NCBI Taxonomy" id="2752305"/>
    <lineage>
        <taxon>Bacteria</taxon>
        <taxon>Pseudomonadati</taxon>
        <taxon>Thermodesulfobacteriota</taxon>
        <taxon>Desulfobacteria</taxon>
        <taxon>Desulfobacterales</taxon>
        <taxon>Desulfosarcinaceae</taxon>
        <taxon>Desulfosarcina</taxon>
    </lineage>
</organism>
<comment type="function">
    <text evidence="7">Nucleoside triphosphate pyrophosphatase that hydrolyzes 7-methyl-GTP (m(7)GTP). May have a dual role in cell division arrest and in preventing the incorporation of modified nucleotides into cellular nucleic acids.</text>
</comment>
<dbReference type="Pfam" id="PF02545">
    <property type="entry name" value="Maf"/>
    <property type="match status" value="1"/>
</dbReference>
<dbReference type="NCBIfam" id="TIGR00172">
    <property type="entry name" value="maf"/>
    <property type="match status" value="1"/>
</dbReference>
<reference evidence="10 11" key="1">
    <citation type="submission" date="2019-11" db="EMBL/GenBank/DDBJ databases">
        <title>Comparative genomics of hydrocarbon-degrading Desulfosarcina strains.</title>
        <authorList>
            <person name="Watanabe M."/>
            <person name="Kojima H."/>
            <person name="Fukui M."/>
        </authorList>
    </citation>
    <scope>NUCLEOTIDE SEQUENCE [LARGE SCALE GENOMIC DNA]</scope>
    <source>
        <strain evidence="11">oXyS1</strain>
    </source>
</reference>
<dbReference type="PANTHER" id="PTHR43213:SF5">
    <property type="entry name" value="BIFUNCTIONAL DTTP_UTP PYROPHOSPHATASE_METHYLTRANSFERASE PROTEIN-RELATED"/>
    <property type="match status" value="1"/>
</dbReference>
<dbReference type="Proteomes" id="UP000422108">
    <property type="component" value="Chromosome"/>
</dbReference>
<evidence type="ECO:0000256" key="6">
    <source>
        <dbReference type="ARBA" id="ARBA00050213"/>
    </source>
</evidence>
<dbReference type="EC" id="3.6.1.9" evidence="9"/>
<name>A0A5K8A8I7_9BACT</name>
<comment type="function">
    <text evidence="9">Nucleoside triphosphate pyrophosphatase that hydrolyzes dTTP and UTP. May have a dual role in cell division arrest and in preventing the incorporation of modified nucleotides into cellular nucleic acids.</text>
</comment>
<comment type="catalytic activity">
    <reaction evidence="9">
        <text>dTTP + H2O = dTMP + diphosphate + H(+)</text>
        <dbReference type="Rhea" id="RHEA:28534"/>
        <dbReference type="ChEBI" id="CHEBI:15377"/>
        <dbReference type="ChEBI" id="CHEBI:15378"/>
        <dbReference type="ChEBI" id="CHEBI:33019"/>
        <dbReference type="ChEBI" id="CHEBI:37568"/>
        <dbReference type="ChEBI" id="CHEBI:63528"/>
        <dbReference type="EC" id="3.6.1.9"/>
    </reaction>
</comment>
<feature type="site" description="Important for substrate specificity" evidence="9">
    <location>
        <position position="158"/>
    </location>
</feature>